<dbReference type="NCBIfam" id="NF000796">
    <property type="entry name" value="PRK00054.1-1"/>
    <property type="match status" value="1"/>
</dbReference>
<keyword evidence="7" id="KW-0249">Electron transport</keyword>
<dbReference type="GO" id="GO:0016491">
    <property type="term" value="F:oxidoreductase activity"/>
    <property type="evidence" value="ECO:0007669"/>
    <property type="project" value="InterPro"/>
</dbReference>
<evidence type="ECO:0000256" key="11">
    <source>
        <dbReference type="PIRSR" id="PIRSR006816-2"/>
    </source>
</evidence>
<dbReference type="InterPro" id="IPR019480">
    <property type="entry name" value="Dihydroorotate_DH_Fe-S-bd"/>
</dbReference>
<evidence type="ECO:0000256" key="8">
    <source>
        <dbReference type="ARBA" id="ARBA00023004"/>
    </source>
</evidence>
<evidence type="ECO:0000313" key="14">
    <source>
        <dbReference type="Proteomes" id="UP001273136"/>
    </source>
</evidence>
<evidence type="ECO:0000256" key="6">
    <source>
        <dbReference type="ARBA" id="ARBA00022827"/>
    </source>
</evidence>
<dbReference type="SUPFAM" id="SSF52343">
    <property type="entry name" value="Ferredoxin reductase-like, C-terminal NADP-linked domain"/>
    <property type="match status" value="1"/>
</dbReference>
<gene>
    <name evidence="13" type="primary">pyrK</name>
    <name evidence="13" type="ORF">McpAg1_16280</name>
</gene>
<dbReference type="InterPro" id="IPR039261">
    <property type="entry name" value="FNR_nucleotide-bd"/>
</dbReference>
<evidence type="ECO:0000256" key="2">
    <source>
        <dbReference type="ARBA" id="ARBA00022448"/>
    </source>
</evidence>
<dbReference type="GO" id="GO:0050660">
    <property type="term" value="F:flavin adenine dinucleotide binding"/>
    <property type="evidence" value="ECO:0007669"/>
    <property type="project" value="InterPro"/>
</dbReference>
<evidence type="ECO:0000256" key="7">
    <source>
        <dbReference type="ARBA" id="ARBA00022982"/>
    </source>
</evidence>
<comment type="caution">
    <text evidence="13">The sequence shown here is derived from an EMBL/GenBank/DDBJ whole genome shotgun (WGS) entry which is preliminary data.</text>
</comment>
<keyword evidence="4 11" id="KW-0001">2Fe-2S</keyword>
<evidence type="ECO:0000256" key="3">
    <source>
        <dbReference type="ARBA" id="ARBA00022630"/>
    </source>
</evidence>
<dbReference type="CDD" id="cd06220">
    <property type="entry name" value="DHOD_e_trans_like2"/>
    <property type="match status" value="1"/>
</dbReference>
<dbReference type="InterPro" id="IPR017938">
    <property type="entry name" value="Riboflavin_synthase-like_b-brl"/>
</dbReference>
<keyword evidence="8 11" id="KW-0408">Iron</keyword>
<evidence type="ECO:0000256" key="1">
    <source>
        <dbReference type="ARBA" id="ARBA00006422"/>
    </source>
</evidence>
<keyword evidence="6" id="KW-0274">FAD</keyword>
<feature type="binding site" evidence="11">
    <location>
        <position position="207"/>
    </location>
    <ligand>
        <name>[2Fe-2S] cluster</name>
        <dbReference type="ChEBI" id="CHEBI:190135"/>
    </ligand>
</feature>
<dbReference type="SUPFAM" id="SSF63380">
    <property type="entry name" value="Riboflavin synthase domain-like"/>
    <property type="match status" value="1"/>
</dbReference>
<dbReference type="Gene3D" id="2.40.30.10">
    <property type="entry name" value="Translation factors"/>
    <property type="match status" value="1"/>
</dbReference>
<evidence type="ECO:0000256" key="10">
    <source>
        <dbReference type="ARBA" id="ARBA00034078"/>
    </source>
</evidence>
<comment type="similarity">
    <text evidence="1">Belongs to the PyrK family.</text>
</comment>
<accession>A0AAE4MDP5</accession>
<dbReference type="InterPro" id="IPR017927">
    <property type="entry name" value="FAD-bd_FR_type"/>
</dbReference>
<name>A0AAE4MDP5_9EURY</name>
<dbReference type="PROSITE" id="PS51384">
    <property type="entry name" value="FAD_FR"/>
    <property type="match status" value="1"/>
</dbReference>
<dbReference type="PANTHER" id="PTHR43513">
    <property type="entry name" value="DIHYDROOROTATE DEHYDROGENASE B (NAD(+)), ELECTRON TRANSFER SUBUNIT"/>
    <property type="match status" value="1"/>
</dbReference>
<keyword evidence="2" id="KW-0813">Transport</keyword>
<dbReference type="GO" id="GO:0046872">
    <property type="term" value="F:metal ion binding"/>
    <property type="evidence" value="ECO:0007669"/>
    <property type="project" value="UniProtKB-KW"/>
</dbReference>
<dbReference type="GO" id="GO:0006221">
    <property type="term" value="P:pyrimidine nucleotide biosynthetic process"/>
    <property type="evidence" value="ECO:0007669"/>
    <property type="project" value="InterPro"/>
</dbReference>
<evidence type="ECO:0000256" key="5">
    <source>
        <dbReference type="ARBA" id="ARBA00022723"/>
    </source>
</evidence>
<dbReference type="InterPro" id="IPR037117">
    <property type="entry name" value="Dihydroorotate_DH_ele_sf"/>
</dbReference>
<dbReference type="Gene3D" id="2.10.240.10">
    <property type="entry name" value="Dihydroorotate dehydrogenase, electron transfer subunit"/>
    <property type="match status" value="1"/>
</dbReference>
<dbReference type="Gene3D" id="3.40.50.80">
    <property type="entry name" value="Nucleotide-binding domain of ferredoxin-NADP reductase (FNR) module"/>
    <property type="match status" value="1"/>
</dbReference>
<feature type="binding site" evidence="11">
    <location>
        <position position="225"/>
    </location>
    <ligand>
        <name>[2Fe-2S] cluster</name>
        <dbReference type="ChEBI" id="CHEBI:190135"/>
    </ligand>
</feature>
<feature type="domain" description="FAD-binding FR-type" evidence="12">
    <location>
        <begin position="5"/>
        <end position="92"/>
    </location>
</feature>
<reference evidence="13" key="1">
    <citation type="submission" date="2023-06" db="EMBL/GenBank/DDBJ databases">
        <title>Genome sequence of Methancorpusculaceae sp. Ag1.</title>
        <authorList>
            <person name="Protasov E."/>
            <person name="Platt K."/>
            <person name="Poehlein A."/>
            <person name="Daniel R."/>
            <person name="Brune A."/>
        </authorList>
    </citation>
    <scope>NUCLEOTIDE SEQUENCE</scope>
    <source>
        <strain evidence="13">Ag1</strain>
    </source>
</reference>
<evidence type="ECO:0000259" key="12">
    <source>
        <dbReference type="PROSITE" id="PS51384"/>
    </source>
</evidence>
<dbReference type="GO" id="GO:0051537">
    <property type="term" value="F:2 iron, 2 sulfur cluster binding"/>
    <property type="evidence" value="ECO:0007669"/>
    <property type="project" value="UniProtKB-KW"/>
</dbReference>
<evidence type="ECO:0000313" key="13">
    <source>
        <dbReference type="EMBL" id="MDV0442389.1"/>
    </source>
</evidence>
<dbReference type="PIRSF" id="PIRSF006816">
    <property type="entry name" value="Cyc3_hyd_g"/>
    <property type="match status" value="1"/>
</dbReference>
<protein>
    <submittedName>
        <fullName evidence="13">Dihydroorotate dehydrogenase B (NAD(+)), electron transfer subunit</fullName>
    </submittedName>
</protein>
<dbReference type="InterPro" id="IPR050353">
    <property type="entry name" value="PyrK_electron_transfer"/>
</dbReference>
<keyword evidence="9 11" id="KW-0411">Iron-sulfur</keyword>
<keyword evidence="14" id="KW-1185">Reference proteome</keyword>
<dbReference type="InterPro" id="IPR012165">
    <property type="entry name" value="Cyt_c3_hydrogenase_gsu"/>
</dbReference>
<comment type="cofactor">
    <cofactor evidence="11">
        <name>[2Fe-2S] cluster</name>
        <dbReference type="ChEBI" id="CHEBI:190135"/>
    </cofactor>
    <text evidence="11">Binds 1 [2Fe-2S] cluster per subunit.</text>
</comment>
<keyword evidence="3" id="KW-0285">Flavoprotein</keyword>
<sequence length="253" mass="27142">MTEEHMPTVTTITAIIDETPTVKTFVFDELFNFRPGQFCMVWIPGVDEIPMAFSAANAITVMKVGDATSALFNCKAGDKIGIRGPFGNGFYPTGRVLAIGGGIGVTPLFTLAATGEVDTFILGARTAAELVFPDELAGVTDLKIATDDGTRGYHGFVTGILDQLDVTGYDTICVCGPEMMMKGILDRLVAKGIESRGQFSMHRYMKCGVGVCGSCCMDHEGLRVCRDGPVFTGDVIKDSEFAHHHRGPSGRKE</sequence>
<evidence type="ECO:0000256" key="4">
    <source>
        <dbReference type="ARBA" id="ARBA00022714"/>
    </source>
</evidence>
<dbReference type="Pfam" id="PF10418">
    <property type="entry name" value="DHODB_Fe-S_bind"/>
    <property type="match status" value="1"/>
</dbReference>
<dbReference type="Proteomes" id="UP001273136">
    <property type="component" value="Unassembled WGS sequence"/>
</dbReference>
<organism evidence="13 14">
    <name type="scientific">Methanorbis furvi</name>
    <dbReference type="NCBI Taxonomy" id="3028299"/>
    <lineage>
        <taxon>Archaea</taxon>
        <taxon>Methanobacteriati</taxon>
        <taxon>Methanobacteriota</taxon>
        <taxon>Stenosarchaea group</taxon>
        <taxon>Methanomicrobia</taxon>
        <taxon>Methanomicrobiales</taxon>
        <taxon>Methanocorpusculaceae</taxon>
        <taxon>Methanorbis</taxon>
    </lineage>
</organism>
<feature type="binding site" evidence="11">
    <location>
        <position position="215"/>
    </location>
    <ligand>
        <name>[2Fe-2S] cluster</name>
        <dbReference type="ChEBI" id="CHEBI:190135"/>
    </ligand>
</feature>
<proteinExistence type="inferred from homology"/>
<dbReference type="RefSeq" id="WP_338094809.1">
    <property type="nucleotide sequence ID" value="NZ_JAWDKA010000009.1"/>
</dbReference>
<dbReference type="PANTHER" id="PTHR43513:SF3">
    <property type="entry name" value="DIHYDROOROTATE DEHYDROGENASE B (NAD(+)), ELECTRON TRANSFER SUBUNIT-RELATED"/>
    <property type="match status" value="1"/>
</dbReference>
<dbReference type="AlphaFoldDB" id="A0AAE4MDP5"/>
<keyword evidence="5 11" id="KW-0479">Metal-binding</keyword>
<feature type="binding site" evidence="11">
    <location>
        <position position="212"/>
    </location>
    <ligand>
        <name>[2Fe-2S] cluster</name>
        <dbReference type="ChEBI" id="CHEBI:190135"/>
    </ligand>
</feature>
<evidence type="ECO:0000256" key="9">
    <source>
        <dbReference type="ARBA" id="ARBA00023014"/>
    </source>
</evidence>
<comment type="cofactor">
    <cofactor evidence="10">
        <name>[2Fe-2S] cluster</name>
        <dbReference type="ChEBI" id="CHEBI:190135"/>
    </cofactor>
</comment>
<dbReference type="EMBL" id="JAWDKA010000009">
    <property type="protein sequence ID" value="MDV0442389.1"/>
    <property type="molecule type" value="Genomic_DNA"/>
</dbReference>